<organism evidence="2 3">
    <name type="scientific">Rubripirellula tenax</name>
    <dbReference type="NCBI Taxonomy" id="2528015"/>
    <lineage>
        <taxon>Bacteria</taxon>
        <taxon>Pseudomonadati</taxon>
        <taxon>Planctomycetota</taxon>
        <taxon>Planctomycetia</taxon>
        <taxon>Pirellulales</taxon>
        <taxon>Pirellulaceae</taxon>
        <taxon>Rubripirellula</taxon>
    </lineage>
</organism>
<keyword evidence="3" id="KW-1185">Reference proteome</keyword>
<reference evidence="2 3" key="1">
    <citation type="submission" date="2019-02" db="EMBL/GenBank/DDBJ databases">
        <title>Deep-cultivation of Planctomycetes and their phenomic and genomic characterization uncovers novel biology.</title>
        <authorList>
            <person name="Wiegand S."/>
            <person name="Jogler M."/>
            <person name="Boedeker C."/>
            <person name="Pinto D."/>
            <person name="Vollmers J."/>
            <person name="Rivas-Marin E."/>
            <person name="Kohn T."/>
            <person name="Peeters S.H."/>
            <person name="Heuer A."/>
            <person name="Rast P."/>
            <person name="Oberbeckmann S."/>
            <person name="Bunk B."/>
            <person name="Jeske O."/>
            <person name="Meyerdierks A."/>
            <person name="Storesund J.E."/>
            <person name="Kallscheuer N."/>
            <person name="Luecker S."/>
            <person name="Lage O.M."/>
            <person name="Pohl T."/>
            <person name="Merkel B.J."/>
            <person name="Hornburger P."/>
            <person name="Mueller R.-W."/>
            <person name="Bruemmer F."/>
            <person name="Labrenz M."/>
            <person name="Spormann A.M."/>
            <person name="Op Den Camp H."/>
            <person name="Overmann J."/>
            <person name="Amann R."/>
            <person name="Jetten M.S.M."/>
            <person name="Mascher T."/>
            <person name="Medema M.H."/>
            <person name="Devos D.P."/>
            <person name="Kaster A.-K."/>
            <person name="Ovreas L."/>
            <person name="Rohde M."/>
            <person name="Galperin M.Y."/>
            <person name="Jogler C."/>
        </authorList>
    </citation>
    <scope>NUCLEOTIDE SEQUENCE [LARGE SCALE GENOMIC DNA]</scope>
    <source>
        <strain evidence="2 3">Poly51</strain>
    </source>
</reference>
<accession>A0A5C6EXZ2</accession>
<name>A0A5C6EXZ2_9BACT</name>
<proteinExistence type="predicted"/>
<protein>
    <recommendedName>
        <fullName evidence="1">N-acetyltransferase domain-containing protein</fullName>
    </recommendedName>
</protein>
<dbReference type="EMBL" id="SJPW01000004">
    <property type="protein sequence ID" value="TWU54503.1"/>
    <property type="molecule type" value="Genomic_DNA"/>
</dbReference>
<evidence type="ECO:0000313" key="2">
    <source>
        <dbReference type="EMBL" id="TWU54503.1"/>
    </source>
</evidence>
<dbReference type="Gene3D" id="3.40.630.30">
    <property type="match status" value="1"/>
</dbReference>
<dbReference type="SUPFAM" id="SSF55729">
    <property type="entry name" value="Acyl-CoA N-acyltransferases (Nat)"/>
    <property type="match status" value="1"/>
</dbReference>
<gene>
    <name evidence="2" type="ORF">Poly51_32220</name>
</gene>
<dbReference type="Proteomes" id="UP000318288">
    <property type="component" value="Unassembled WGS sequence"/>
</dbReference>
<dbReference type="AlphaFoldDB" id="A0A5C6EXZ2"/>
<dbReference type="InterPro" id="IPR054597">
    <property type="entry name" value="FeeM_cat"/>
</dbReference>
<dbReference type="InterPro" id="IPR016181">
    <property type="entry name" value="Acyl_CoA_acyltransferase"/>
</dbReference>
<dbReference type="OrthoDB" id="5958114at2"/>
<comment type="caution">
    <text evidence="2">The sequence shown here is derived from an EMBL/GenBank/DDBJ whole genome shotgun (WGS) entry which is preliminary data.</text>
</comment>
<dbReference type="PROSITE" id="PS51186">
    <property type="entry name" value="GNAT"/>
    <property type="match status" value="1"/>
</dbReference>
<dbReference type="InterPro" id="IPR000182">
    <property type="entry name" value="GNAT_dom"/>
</dbReference>
<dbReference type="Pfam" id="PF21926">
    <property type="entry name" value="FeeM"/>
    <property type="match status" value="1"/>
</dbReference>
<dbReference type="GO" id="GO:0016747">
    <property type="term" value="F:acyltransferase activity, transferring groups other than amino-acyl groups"/>
    <property type="evidence" value="ECO:0007669"/>
    <property type="project" value="InterPro"/>
</dbReference>
<sequence length="264" mass="29116">MEQTDTNQRFGAILETVEKPPEVFYGRVRVAGSTNVDFVRSQTAATRDDFASAFRLLQQRYEDAGLSRHNRQRMRIMDFHLSGDSQVFIATYRGEVVGTVTLVLGHSRLPAASTYPKAVARLQQESGFRVGEITSLAIDSDKAPRGEVFGQLTRLSISFARAQGLEHLVAVVHPRHARFYTRAMGCEIIGRETPYVAVGGKPGIAVVGSVNDRSRYSPRWRDYCLDGNFADNDLQSRPMHPDDAAHFAQSAVELASATKAKAAA</sequence>
<evidence type="ECO:0000259" key="1">
    <source>
        <dbReference type="PROSITE" id="PS51186"/>
    </source>
</evidence>
<evidence type="ECO:0000313" key="3">
    <source>
        <dbReference type="Proteomes" id="UP000318288"/>
    </source>
</evidence>
<dbReference type="RefSeq" id="WP_146458717.1">
    <property type="nucleotide sequence ID" value="NZ_SJPW01000004.1"/>
</dbReference>
<feature type="domain" description="N-acetyltransferase" evidence="1">
    <location>
        <begin position="40"/>
        <end position="213"/>
    </location>
</feature>